<dbReference type="InterPro" id="IPR036907">
    <property type="entry name" value="5'-Nucleotdase_C_sf"/>
</dbReference>
<dbReference type="SUPFAM" id="SSF56300">
    <property type="entry name" value="Metallo-dependent phosphatases"/>
    <property type="match status" value="1"/>
</dbReference>
<dbReference type="OMA" id="HRWEVIA"/>
<dbReference type="GO" id="GO:0008253">
    <property type="term" value="F:5'-nucleotidase activity"/>
    <property type="evidence" value="ECO:0007669"/>
    <property type="project" value="TreeGrafter"/>
</dbReference>
<evidence type="ECO:0000313" key="10">
    <source>
        <dbReference type="EMBL" id="KFB44534.1"/>
    </source>
</evidence>
<dbReference type="GO" id="GO:0046872">
    <property type="term" value="F:metal ion binding"/>
    <property type="evidence" value="ECO:0007669"/>
    <property type="project" value="UniProtKB-KW"/>
</dbReference>
<dbReference type="AlphaFoldDB" id="A0A084W2U0"/>
<evidence type="ECO:0000256" key="1">
    <source>
        <dbReference type="ARBA" id="ARBA00004613"/>
    </source>
</evidence>
<reference evidence="11" key="2">
    <citation type="submission" date="2020-05" db="UniProtKB">
        <authorList>
            <consortium name="EnsemblMetazoa"/>
        </authorList>
    </citation>
    <scope>IDENTIFICATION</scope>
</reference>
<protein>
    <submittedName>
        <fullName evidence="11">5_nucleotid_C domain-containing protein</fullName>
    </submittedName>
</protein>
<dbReference type="Gene3D" id="3.90.780.10">
    <property type="entry name" value="5'-Nucleotidase, C-terminal domain"/>
    <property type="match status" value="1"/>
</dbReference>
<dbReference type="GO" id="GO:0005576">
    <property type="term" value="C:extracellular region"/>
    <property type="evidence" value="ECO:0007669"/>
    <property type="project" value="UniProtKB-SubCell"/>
</dbReference>
<evidence type="ECO:0000256" key="6">
    <source>
        <dbReference type="ARBA" id="ARBA00022741"/>
    </source>
</evidence>
<dbReference type="PANTHER" id="PTHR11575">
    <property type="entry name" value="5'-NUCLEOTIDASE-RELATED"/>
    <property type="match status" value="1"/>
</dbReference>
<evidence type="ECO:0000256" key="8">
    <source>
        <dbReference type="RuleBase" id="RU362119"/>
    </source>
</evidence>
<evidence type="ECO:0000256" key="3">
    <source>
        <dbReference type="ARBA" id="ARBA00022525"/>
    </source>
</evidence>
<dbReference type="SUPFAM" id="SSF55816">
    <property type="entry name" value="5'-nucleotidase (syn. UDP-sugar hydrolase), C-terminal domain"/>
    <property type="match status" value="1"/>
</dbReference>
<evidence type="ECO:0000259" key="9">
    <source>
        <dbReference type="Pfam" id="PF02872"/>
    </source>
</evidence>
<keyword evidence="6 8" id="KW-0547">Nucleotide-binding</keyword>
<sequence>MMALVRGKMLVLLVVVVAAATVGSVAAQEEDPELFPLSIFHFNDLYARFNPVNLEGFVCLQGEGCQGGYARQVAAVRQMQESSGASLYLNSGGSFKGTLWYTVHRWEVIAAMYNVLPADAMALGRFDFFHGLEGLNPFMAASETPIVLTNVDNSFEPSFTNFQRSLVLEREGRSIGILGVIRQDVNSIGDAGNLVFTDPVEAVRAEAARLDEEGVEIIIVLSYSGFNAEQTLAREGGPHVDLVVGAQSNTVLFSGDAEEFPLEVEGDYPTSVFQPDGRRVLVVQAGSYGRLVGNLTLFFDEEGEVQRWEGNPVFLSTDFAEDPAVLTALEPFREDVETLGNRTVAVLETNLSRGDCVTGECAIGSLITDSMVRAFFPVYNGIALQNRGGIRADLQAGTVTFKQLFEVLPFENQLFSMLLRGDYLMSVLEQSVRGARVVNGTVEAFNLLQVSGLRATYRITNPPGRRLVSLEVLCQQCTGEVYEPINPFREYRVVVASFLAEGGDGYETFLREGRELEEGPVDLDALDQHFGRLSPVSGAEGGRIRFVF</sequence>
<name>A0A084W2U0_ANOSI</name>
<keyword evidence="3" id="KW-0964">Secreted</keyword>
<dbReference type="InterPro" id="IPR006179">
    <property type="entry name" value="5_nucleotidase/apyrase"/>
</dbReference>
<comment type="subcellular location">
    <subcellularLocation>
        <location evidence="1">Secreted</location>
    </subcellularLocation>
</comment>
<evidence type="ECO:0000313" key="11">
    <source>
        <dbReference type="EnsemblMetazoa" id="ASIC012419-PA"/>
    </source>
</evidence>
<dbReference type="OrthoDB" id="7722975at2759"/>
<dbReference type="PANTHER" id="PTHR11575:SF32">
    <property type="entry name" value="APYRASE-LIKE PROTEIN"/>
    <property type="match status" value="1"/>
</dbReference>
<dbReference type="EnsemblMetazoa" id="ASIC012419-RA">
    <property type="protein sequence ID" value="ASIC012419-PA"/>
    <property type="gene ID" value="ASIC012419"/>
</dbReference>
<dbReference type="Proteomes" id="UP000030765">
    <property type="component" value="Unassembled WGS sequence"/>
</dbReference>
<dbReference type="EMBL" id="ATLV01019697">
    <property type="status" value="NOT_ANNOTATED_CDS"/>
    <property type="molecule type" value="Genomic_DNA"/>
</dbReference>
<dbReference type="VEuPathDB" id="VectorBase:ASIS011233"/>
<dbReference type="FunFam" id="3.90.780.10:FF:000004">
    <property type="entry name" value="UDP-sugar hydrolase, putative"/>
    <property type="match status" value="1"/>
</dbReference>
<keyword evidence="12" id="KW-1185">Reference proteome</keyword>
<evidence type="ECO:0000256" key="2">
    <source>
        <dbReference type="ARBA" id="ARBA00006654"/>
    </source>
</evidence>
<dbReference type="InterPro" id="IPR029052">
    <property type="entry name" value="Metallo-depent_PP-like"/>
</dbReference>
<dbReference type="GO" id="GO:0005886">
    <property type="term" value="C:plasma membrane"/>
    <property type="evidence" value="ECO:0007669"/>
    <property type="project" value="TreeGrafter"/>
</dbReference>
<dbReference type="GO" id="GO:0000166">
    <property type="term" value="F:nucleotide binding"/>
    <property type="evidence" value="ECO:0007669"/>
    <property type="project" value="UniProtKB-KW"/>
</dbReference>
<proteinExistence type="inferred from homology"/>
<accession>A0A084W2U0</accession>
<organism evidence="10">
    <name type="scientific">Anopheles sinensis</name>
    <name type="common">Mosquito</name>
    <dbReference type="NCBI Taxonomy" id="74873"/>
    <lineage>
        <taxon>Eukaryota</taxon>
        <taxon>Metazoa</taxon>
        <taxon>Ecdysozoa</taxon>
        <taxon>Arthropoda</taxon>
        <taxon>Hexapoda</taxon>
        <taxon>Insecta</taxon>
        <taxon>Pterygota</taxon>
        <taxon>Neoptera</taxon>
        <taxon>Endopterygota</taxon>
        <taxon>Diptera</taxon>
        <taxon>Nematocera</taxon>
        <taxon>Culicoidea</taxon>
        <taxon>Culicidae</taxon>
        <taxon>Anophelinae</taxon>
        <taxon>Anopheles</taxon>
    </lineage>
</organism>
<dbReference type="PRINTS" id="PR01607">
    <property type="entry name" value="APYRASEFAMLY"/>
</dbReference>
<dbReference type="Pfam" id="PF02872">
    <property type="entry name" value="5_nucleotid_C"/>
    <property type="match status" value="1"/>
</dbReference>
<keyword evidence="4" id="KW-0479">Metal-binding</keyword>
<evidence type="ECO:0000256" key="4">
    <source>
        <dbReference type="ARBA" id="ARBA00022723"/>
    </source>
</evidence>
<gene>
    <name evidence="10" type="ORF">ZHAS_00012419</name>
</gene>
<feature type="signal peptide" evidence="8">
    <location>
        <begin position="1"/>
        <end position="27"/>
    </location>
</feature>
<comment type="similarity">
    <text evidence="2 8">Belongs to the 5'-nucleotidase family.</text>
</comment>
<dbReference type="InterPro" id="IPR008334">
    <property type="entry name" value="5'-Nucleotdase_C"/>
</dbReference>
<reference evidence="10 12" key="1">
    <citation type="journal article" date="2014" name="BMC Genomics">
        <title>Genome sequence of Anopheles sinensis provides insight into genetics basis of mosquito competence for malaria parasites.</title>
        <authorList>
            <person name="Zhou D."/>
            <person name="Zhang D."/>
            <person name="Ding G."/>
            <person name="Shi L."/>
            <person name="Hou Q."/>
            <person name="Ye Y."/>
            <person name="Xu Y."/>
            <person name="Zhou H."/>
            <person name="Xiong C."/>
            <person name="Li S."/>
            <person name="Yu J."/>
            <person name="Hong S."/>
            <person name="Yu X."/>
            <person name="Zou P."/>
            <person name="Chen C."/>
            <person name="Chang X."/>
            <person name="Wang W."/>
            <person name="Lv Y."/>
            <person name="Sun Y."/>
            <person name="Ma L."/>
            <person name="Shen B."/>
            <person name="Zhu C."/>
        </authorList>
    </citation>
    <scope>NUCLEOTIDE SEQUENCE [LARGE SCALE GENOMIC DNA]</scope>
</reference>
<evidence type="ECO:0000256" key="7">
    <source>
        <dbReference type="ARBA" id="ARBA00022801"/>
    </source>
</evidence>
<evidence type="ECO:0000256" key="5">
    <source>
        <dbReference type="ARBA" id="ARBA00022729"/>
    </source>
</evidence>
<dbReference type="GO" id="GO:0006196">
    <property type="term" value="P:AMP catabolic process"/>
    <property type="evidence" value="ECO:0007669"/>
    <property type="project" value="TreeGrafter"/>
</dbReference>
<dbReference type="FunFam" id="3.60.21.10:FF:000240">
    <property type="entry name" value="AGAP005458-PA"/>
    <property type="match status" value="1"/>
</dbReference>
<dbReference type="EMBL" id="KE525278">
    <property type="protein sequence ID" value="KFB44534.1"/>
    <property type="molecule type" value="Genomic_DNA"/>
</dbReference>
<keyword evidence="7 8" id="KW-0378">Hydrolase</keyword>
<feature type="domain" description="5'-Nucleotidase C-terminal" evidence="9">
    <location>
        <begin position="346"/>
        <end position="509"/>
    </location>
</feature>
<keyword evidence="5 8" id="KW-0732">Signal</keyword>
<dbReference type="STRING" id="74873.A0A084W2U0"/>
<dbReference type="Gene3D" id="3.60.21.10">
    <property type="match status" value="1"/>
</dbReference>
<dbReference type="VEuPathDB" id="VectorBase:ASIC012419"/>
<feature type="chain" id="PRO_5005105954" evidence="8">
    <location>
        <begin position="28"/>
        <end position="548"/>
    </location>
</feature>
<evidence type="ECO:0000313" key="12">
    <source>
        <dbReference type="Proteomes" id="UP000030765"/>
    </source>
</evidence>